<name>A0A918LSU3_9ACTN</name>
<evidence type="ECO:0000256" key="3">
    <source>
        <dbReference type="SAM" id="MobiDB-lite"/>
    </source>
</evidence>
<evidence type="ECO:0000313" key="5">
    <source>
        <dbReference type="EMBL" id="GGT44422.1"/>
    </source>
</evidence>
<gene>
    <name evidence="5" type="ORF">GCM10010226_21230</name>
</gene>
<keyword evidence="2" id="KW-0175">Coiled coil</keyword>
<proteinExistence type="predicted"/>
<dbReference type="SUPFAM" id="SSF52540">
    <property type="entry name" value="P-loop containing nucleoside triphosphate hydrolases"/>
    <property type="match status" value="1"/>
</dbReference>
<evidence type="ECO:0000256" key="1">
    <source>
        <dbReference type="ARBA" id="ARBA00022737"/>
    </source>
</evidence>
<evidence type="ECO:0000256" key="2">
    <source>
        <dbReference type="SAM" id="Coils"/>
    </source>
</evidence>
<dbReference type="InterPro" id="IPR056884">
    <property type="entry name" value="NPHP3-like_N"/>
</dbReference>
<dbReference type="Proteomes" id="UP000646776">
    <property type="component" value="Unassembled WGS sequence"/>
</dbReference>
<dbReference type="EMBL" id="BMSA01000004">
    <property type="protein sequence ID" value="GGT44422.1"/>
    <property type="molecule type" value="Genomic_DNA"/>
</dbReference>
<dbReference type="RefSeq" id="WP_189710121.1">
    <property type="nucleotide sequence ID" value="NZ_BMSA01000004.1"/>
</dbReference>
<keyword evidence="6" id="KW-1185">Reference proteome</keyword>
<dbReference type="Pfam" id="PF24883">
    <property type="entry name" value="NPHP3_N"/>
    <property type="match status" value="1"/>
</dbReference>
<dbReference type="InterPro" id="IPR027417">
    <property type="entry name" value="P-loop_NTPase"/>
</dbReference>
<evidence type="ECO:0000313" key="6">
    <source>
        <dbReference type="Proteomes" id="UP000646776"/>
    </source>
</evidence>
<keyword evidence="1" id="KW-0677">Repeat</keyword>
<dbReference type="PANTHER" id="PTHR10039">
    <property type="entry name" value="AMELOGENIN"/>
    <property type="match status" value="1"/>
</dbReference>
<protein>
    <recommendedName>
        <fullName evidence="4">Nephrocystin 3-like N-terminal domain-containing protein</fullName>
    </recommendedName>
</protein>
<organism evidence="5 6">
    <name type="scientific">Streptomyces phaeofaciens</name>
    <dbReference type="NCBI Taxonomy" id="68254"/>
    <lineage>
        <taxon>Bacteria</taxon>
        <taxon>Bacillati</taxon>
        <taxon>Actinomycetota</taxon>
        <taxon>Actinomycetes</taxon>
        <taxon>Kitasatosporales</taxon>
        <taxon>Streptomycetaceae</taxon>
        <taxon>Streptomyces</taxon>
    </lineage>
</organism>
<feature type="domain" description="Nephrocystin 3-like N-terminal" evidence="4">
    <location>
        <begin position="25"/>
        <end position="118"/>
    </location>
</feature>
<comment type="caution">
    <text evidence="5">The sequence shown here is derived from an EMBL/GenBank/DDBJ whole genome shotgun (WGS) entry which is preliminary data.</text>
</comment>
<dbReference type="PANTHER" id="PTHR10039:SF14">
    <property type="entry name" value="NACHT DOMAIN-CONTAINING PROTEIN"/>
    <property type="match status" value="1"/>
</dbReference>
<dbReference type="Gene3D" id="3.40.50.300">
    <property type="entry name" value="P-loop containing nucleotide triphosphate hydrolases"/>
    <property type="match status" value="1"/>
</dbReference>
<reference evidence="5" key="2">
    <citation type="submission" date="2020-09" db="EMBL/GenBank/DDBJ databases">
        <authorList>
            <person name="Sun Q."/>
            <person name="Ohkuma M."/>
        </authorList>
    </citation>
    <scope>NUCLEOTIDE SEQUENCE</scope>
    <source>
        <strain evidence="5">JCM 4125</strain>
    </source>
</reference>
<feature type="coiled-coil region" evidence="2">
    <location>
        <begin position="1160"/>
        <end position="1187"/>
    </location>
</feature>
<reference evidence="5" key="1">
    <citation type="journal article" date="2014" name="Int. J. Syst. Evol. Microbiol.">
        <title>Complete genome sequence of Corynebacterium casei LMG S-19264T (=DSM 44701T), isolated from a smear-ripened cheese.</title>
        <authorList>
            <consortium name="US DOE Joint Genome Institute (JGI-PGF)"/>
            <person name="Walter F."/>
            <person name="Albersmeier A."/>
            <person name="Kalinowski J."/>
            <person name="Ruckert C."/>
        </authorList>
    </citation>
    <scope>NUCLEOTIDE SEQUENCE</scope>
    <source>
        <strain evidence="5">JCM 4125</strain>
    </source>
</reference>
<accession>A0A918LSU3</accession>
<evidence type="ECO:0000259" key="4">
    <source>
        <dbReference type="Pfam" id="PF24883"/>
    </source>
</evidence>
<feature type="region of interest" description="Disordered" evidence="3">
    <location>
        <begin position="561"/>
        <end position="583"/>
    </location>
</feature>
<sequence length="1843" mass="201121">MAGLPAPDFSGYIEDRAGGFVGRRWVFSAIEDWLGRPEGPRVLLLTGSPGSGKTAVCARLCLAAVGTAGPRGEKVASAFHFCRARDRYWTDPFVFAGSLATQLANKYPAFLEHLPVDHDQGNINIQVRQDVRSVKGGQVVGVVVQVSGPSPDSTFMHAVRGPLEAMFAQGRQKPVVLIVDALDEALQYGGPTSIVQLLADMEHLPCGVRMILSTRPDDRVLNRFHDAQVIALSSGEHRSDNDRDIKEFVEEQLRQDAALMAARDGLPPSVRQQWVSEVVHRAGGNFQYVSLLTRSISSGARVMADFAGLPEGLDELYHDTVSRVVDLGGKRWDSDYAPLLGLLSVAQEPMTPRQLGRFTGASASSAWSSLRDLGQFLENVADDSHGEEPRYRLFHQSLADFLERPQLVQPGHTLYNRFHLPSQEWHEHLVRFYGMGVADWGSADWERMDDYGLFHVVDHLHALRSEDSHRAALYEVINQRYRSALHHRLHSDDKFLQDVELAIAAAEGELMVGAPRVLAYSVGQACVREQGSAVPLPLLVLLFRAGRREEALARLRSLSYGGGTRRRDSPRGDGPQGEGGTPDEVEGLIEFAKVCRLEHDVATARELIERALSTSIEVFEEDDRLQAIRAAVRGCSVVDEDATWVVAALQPVVDAVRALTHDAMRVDGLIECATALGSAGPRQAAELAEEAEELSRRIGRRRGGSAIEVARLWNRLGRADRQRSLILEALEWPGKDDRGEVQDTSVTFSLLLLAGRTQDASRLLDRLGDPATLFFFEDYLDSREALERTWDILRREPAGYGRSVAESAVLRRMAETGSARQALALLPDLEAELPDQEAGLADRLAVRLAVAEECRATDPEQARRLVSEALELHERWSEQARVDAAEGLATSIQFTEKVLLRLAAVAASLHDPSWSSAALDDVLAIMLGQVPVSALLGLTADVWEVQAKSAVAAGFAEIGNEERASALVTEALTDADRISSTRARREGLAAAAETLTPFHDRPWAQAAARRLLDLRVVRPGQAEIAAWSALAREANQLPEEVPLTQDVAARLIVIMREIRSAWDLPHYRRDLRLREDLDFHAWYAVDGALDLLPALSSDETAEVIEESWALVARTEDPVGRRAMIERLVSVSAPEEPGGPLVDRMRLPWDRVVMLAASAALHADQRTAEQAANELTEALDQARQLSWADDLESALAAVVEAVPADAEIAGGWLVEVLMQVRGHDWPAWLSERILGSAFDLLDTAHGDEAHESVRAAMETARGIRDKSAAAHFWCLAAECLDMIGDQAAAEEACARALRAVTAADPDSRGTAVAALVRALAGSAIETRMVALADDPEYVTIRTELIDELARTREAKPPAMEQLRNTLVEDDRTSDFEAWAGEVARLTEEILDSAPPGDRLHLVEEIGEHLSSCLGEQQLREVLAAIAGRLMRPGAAATADQDVGVGGILPLAVPFVRMCRNLILDLEEDQQPQASLHALGRITADWADDGYGTVEARIPGWLEQMAEEISVLGEVAEKALDGKYYECCTDAVLSILAREESVFTVGDLGLRAELEPHPELFRALRTAALVLGRVIPKLIPIGELDAAEAWTSGVVHNPGRAYVQAVLEHVLRAHRLTDTADRTLDAAVLNLEEAGPAAWAVASAEVAAALVVQTRLAEAFRLADEQQEPEDRNHVLDAIAEAQLAAGDPDEALSTLALLQAVYAPIVTSTTDVVSHTAAMHATEALARRGEFERAAEVIVHLSDPWAFPERDRALHTFGECLAELVGHTDAVSVADALFGALRQARYVDREQILAWVTAAAPVIRAAGAGALVETWQRLRETEEWAYAGSLPKPGVVHPVRTHVS</sequence>